<gene>
    <name evidence="16" type="ORF">BRAFLDRAFT_63472</name>
</gene>
<dbReference type="EC" id="2.4.3.1" evidence="13"/>
<keyword evidence="7" id="KW-1133">Transmembrane helix</keyword>
<dbReference type="STRING" id="7739.C3YMV8"/>
<keyword evidence="11" id="KW-0325">Glycoprotein</keyword>
<name>C3YMV8_BRAFL</name>
<evidence type="ECO:0000256" key="14">
    <source>
        <dbReference type="SAM" id="MobiDB-lite"/>
    </source>
</evidence>
<feature type="chain" id="PRO_5002933730" description="beta-galactoside alpha-(2,6)-sialyltransferase" evidence="15">
    <location>
        <begin position="21"/>
        <end position="349"/>
    </location>
</feature>
<feature type="signal peptide" evidence="15">
    <location>
        <begin position="1"/>
        <end position="20"/>
    </location>
</feature>
<dbReference type="Pfam" id="PF00777">
    <property type="entry name" value="Glyco_transf_29"/>
    <property type="match status" value="2"/>
</dbReference>
<evidence type="ECO:0000256" key="9">
    <source>
        <dbReference type="ARBA" id="ARBA00023136"/>
    </source>
</evidence>
<dbReference type="GO" id="GO:0032580">
    <property type="term" value="C:Golgi cisterna membrane"/>
    <property type="evidence" value="ECO:0007669"/>
    <property type="project" value="UniProtKB-SubCell"/>
</dbReference>
<dbReference type="PANTHER" id="PTHR46059:SF1">
    <property type="entry name" value="BETA-GALACTOSIDE ALPHA-2,6-SIALYLTRANSFERASE"/>
    <property type="match status" value="1"/>
</dbReference>
<keyword evidence="4" id="KW-0808">Transferase</keyword>
<evidence type="ECO:0000256" key="8">
    <source>
        <dbReference type="ARBA" id="ARBA00023034"/>
    </source>
</evidence>
<sequence length="349" mass="39275">MAEKTTLFIGALCLCILANALLTKYPITVTIGSPRVNTTGLQFQMVGIGVPTALKNGRNVLPSMYRRTVEPTRGVTNSTHNVTNMGHESTWNTTHKPPLGKNTTMSNSTFVEKTGNGSLSNNTRESPETLAKWREDMYCKMKTKIPFSTINKNSTNFENRSDEEVLPEESLENLVSYNSCAIVSSSHALMVHKYGGEIDAHDAILRFNCAPTDKFEEFVGSRTDMRLINTKIPGRTCKKEFWNDSIAMFNHEFTVVRNFDAIRLKPRGIVMMLHLCNWVHVYEILPSNKDDTNLRYYYDEKAKLLKPTGGVHSYSQEQQYIRTLSLTSDQDIANTGVALLKGLAKVRCD</sequence>
<evidence type="ECO:0000256" key="15">
    <source>
        <dbReference type="SAM" id="SignalP"/>
    </source>
</evidence>
<keyword evidence="8" id="KW-0333">Golgi apparatus</keyword>
<protein>
    <recommendedName>
        <fullName evidence="13">beta-galactoside alpha-(2,6)-sialyltransferase</fullName>
        <ecNumber evidence="13">2.4.3.1</ecNumber>
    </recommendedName>
</protein>
<keyword evidence="6" id="KW-0735">Signal-anchor</keyword>
<keyword evidence="5" id="KW-0812">Transmembrane</keyword>
<organism>
    <name type="scientific">Branchiostoma floridae</name>
    <name type="common">Florida lancelet</name>
    <name type="synonym">Amphioxus</name>
    <dbReference type="NCBI Taxonomy" id="7739"/>
    <lineage>
        <taxon>Eukaryota</taxon>
        <taxon>Metazoa</taxon>
        <taxon>Chordata</taxon>
        <taxon>Cephalochordata</taxon>
        <taxon>Leptocardii</taxon>
        <taxon>Amphioxiformes</taxon>
        <taxon>Branchiostomatidae</taxon>
        <taxon>Branchiostoma</taxon>
    </lineage>
</organism>
<evidence type="ECO:0000256" key="3">
    <source>
        <dbReference type="ARBA" id="ARBA00022676"/>
    </source>
</evidence>
<dbReference type="AlphaFoldDB" id="C3YMV8"/>
<dbReference type="eggNOG" id="KOG2692">
    <property type="taxonomic scope" value="Eukaryota"/>
</dbReference>
<keyword evidence="15" id="KW-0732">Signal</keyword>
<comment type="catalytic activity">
    <reaction evidence="12">
        <text>a beta-D-galactoside + CMP-N-acetyl-beta-neuraminate = an N-acetyl-alpha-neuraminyl-(2-&gt;6)-beta-D-galactosyl derivative + CMP + H(+)</text>
        <dbReference type="Rhea" id="RHEA:52104"/>
        <dbReference type="ChEBI" id="CHEBI:15378"/>
        <dbReference type="ChEBI" id="CHEBI:28034"/>
        <dbReference type="ChEBI" id="CHEBI:57812"/>
        <dbReference type="ChEBI" id="CHEBI:60377"/>
        <dbReference type="ChEBI" id="CHEBI:136398"/>
        <dbReference type="EC" id="2.4.3.1"/>
    </reaction>
</comment>
<reference evidence="16" key="1">
    <citation type="journal article" date="2008" name="Nature">
        <title>The amphioxus genome and the evolution of the chordate karyotype.</title>
        <authorList>
            <consortium name="US DOE Joint Genome Institute (JGI-PGF)"/>
            <person name="Putnam N.H."/>
            <person name="Butts T."/>
            <person name="Ferrier D.E.K."/>
            <person name="Furlong R.F."/>
            <person name="Hellsten U."/>
            <person name="Kawashima T."/>
            <person name="Robinson-Rechavi M."/>
            <person name="Shoguchi E."/>
            <person name="Terry A."/>
            <person name="Yu J.-K."/>
            <person name="Benito-Gutierrez E.L."/>
            <person name="Dubchak I."/>
            <person name="Garcia-Fernandez J."/>
            <person name="Gibson-Brown J.J."/>
            <person name="Grigoriev I.V."/>
            <person name="Horton A.C."/>
            <person name="de Jong P.J."/>
            <person name="Jurka J."/>
            <person name="Kapitonov V.V."/>
            <person name="Kohara Y."/>
            <person name="Kuroki Y."/>
            <person name="Lindquist E."/>
            <person name="Lucas S."/>
            <person name="Osoegawa K."/>
            <person name="Pennacchio L.A."/>
            <person name="Salamov A.A."/>
            <person name="Satou Y."/>
            <person name="Sauka-Spengler T."/>
            <person name="Schmutz J."/>
            <person name="Shin-I T."/>
            <person name="Toyoda A."/>
            <person name="Bronner-Fraser M."/>
            <person name="Fujiyama A."/>
            <person name="Holland L.Z."/>
            <person name="Holland P.W.H."/>
            <person name="Satoh N."/>
            <person name="Rokhsar D.S."/>
        </authorList>
    </citation>
    <scope>NUCLEOTIDE SEQUENCE [LARGE SCALE GENOMIC DNA]</scope>
    <source>
        <strain evidence="16">S238N-H82</strain>
        <tissue evidence="16">Testes</tissue>
    </source>
</reference>
<evidence type="ECO:0000256" key="12">
    <source>
        <dbReference type="ARBA" id="ARBA00034249"/>
    </source>
</evidence>
<evidence type="ECO:0000256" key="2">
    <source>
        <dbReference type="ARBA" id="ARBA00006003"/>
    </source>
</evidence>
<evidence type="ECO:0000256" key="5">
    <source>
        <dbReference type="ARBA" id="ARBA00022692"/>
    </source>
</evidence>
<feature type="region of interest" description="Disordered" evidence="14">
    <location>
        <begin position="74"/>
        <end position="103"/>
    </location>
</feature>
<dbReference type="InParanoid" id="C3YMV8"/>
<dbReference type="PANTHER" id="PTHR46059">
    <property type="entry name" value="BETA-GALACTOSIDE ALPHA-2,6-SIALYLTRANSFERASE"/>
    <property type="match status" value="1"/>
</dbReference>
<evidence type="ECO:0000256" key="7">
    <source>
        <dbReference type="ARBA" id="ARBA00022989"/>
    </source>
</evidence>
<evidence type="ECO:0000256" key="11">
    <source>
        <dbReference type="ARBA" id="ARBA00023180"/>
    </source>
</evidence>
<evidence type="ECO:0000256" key="13">
    <source>
        <dbReference type="ARBA" id="ARBA00034329"/>
    </source>
</evidence>
<accession>C3YMV8</accession>
<dbReference type="Gene3D" id="3.90.1480.20">
    <property type="entry name" value="Glycosyl transferase family 29"/>
    <property type="match status" value="2"/>
</dbReference>
<evidence type="ECO:0000313" key="16">
    <source>
        <dbReference type="EMBL" id="EEN58449.1"/>
    </source>
</evidence>
<proteinExistence type="inferred from homology"/>
<dbReference type="GO" id="GO:0003835">
    <property type="term" value="F:beta-galactoside alpha-2,6-sialyltransferase activity"/>
    <property type="evidence" value="ECO:0007669"/>
    <property type="project" value="UniProtKB-EC"/>
</dbReference>
<dbReference type="EMBL" id="GG666531">
    <property type="protein sequence ID" value="EEN58449.1"/>
    <property type="molecule type" value="Genomic_DNA"/>
</dbReference>
<keyword evidence="10" id="KW-1015">Disulfide bond</keyword>
<dbReference type="FunFam" id="3.90.1480.20:FF:000033">
    <property type="entry name" value="Uncharacterized protein"/>
    <property type="match status" value="1"/>
</dbReference>
<dbReference type="InterPro" id="IPR038578">
    <property type="entry name" value="GT29-like_sf"/>
</dbReference>
<comment type="similarity">
    <text evidence="2">Belongs to the glycosyltransferase 29 family.</text>
</comment>
<keyword evidence="3" id="KW-0328">Glycosyltransferase</keyword>
<keyword evidence="9" id="KW-0472">Membrane</keyword>
<evidence type="ECO:0000256" key="4">
    <source>
        <dbReference type="ARBA" id="ARBA00022679"/>
    </source>
</evidence>
<dbReference type="InterPro" id="IPR001675">
    <property type="entry name" value="Glyco_trans_29"/>
</dbReference>
<evidence type="ECO:0000256" key="6">
    <source>
        <dbReference type="ARBA" id="ARBA00022968"/>
    </source>
</evidence>
<comment type="subcellular location">
    <subcellularLocation>
        <location evidence="1">Golgi apparatus</location>
        <location evidence="1">Golgi stack membrane</location>
        <topology evidence="1">Single-pass type II membrane protein</topology>
    </subcellularLocation>
</comment>
<evidence type="ECO:0000256" key="1">
    <source>
        <dbReference type="ARBA" id="ARBA00004447"/>
    </source>
</evidence>
<evidence type="ECO:0000256" key="10">
    <source>
        <dbReference type="ARBA" id="ARBA00023157"/>
    </source>
</evidence>